<evidence type="ECO:0000313" key="2">
    <source>
        <dbReference type="EMBL" id="EWZ28567.1"/>
    </source>
</evidence>
<dbReference type="PANTHER" id="PTHR48081">
    <property type="entry name" value="AB HYDROLASE SUPERFAMILY PROTEIN C4A8.06C"/>
    <property type="match status" value="1"/>
</dbReference>
<dbReference type="SUPFAM" id="SSF53474">
    <property type="entry name" value="alpha/beta-Hydrolases"/>
    <property type="match status" value="1"/>
</dbReference>
<dbReference type="InterPro" id="IPR013094">
    <property type="entry name" value="AB_hydrolase_3"/>
</dbReference>
<dbReference type="InterPro" id="IPR050300">
    <property type="entry name" value="GDXG_lipolytic_enzyme"/>
</dbReference>
<dbReference type="PANTHER" id="PTHR48081:SF31">
    <property type="entry name" value="STERYL ACETYL HYDROLASE MUG81-RELATED"/>
    <property type="match status" value="1"/>
</dbReference>
<dbReference type="GO" id="GO:0016787">
    <property type="term" value="F:hydrolase activity"/>
    <property type="evidence" value="ECO:0007669"/>
    <property type="project" value="UniProtKB-KW"/>
</dbReference>
<organism evidence="2">
    <name type="scientific">Fusarium oxysporum Fo47</name>
    <dbReference type="NCBI Taxonomy" id="660027"/>
    <lineage>
        <taxon>Eukaryota</taxon>
        <taxon>Fungi</taxon>
        <taxon>Dikarya</taxon>
        <taxon>Ascomycota</taxon>
        <taxon>Pezizomycotina</taxon>
        <taxon>Sordariomycetes</taxon>
        <taxon>Hypocreomycetidae</taxon>
        <taxon>Hypocreales</taxon>
        <taxon>Nectriaceae</taxon>
        <taxon>Fusarium</taxon>
        <taxon>Fusarium oxysporum species complex</taxon>
    </lineage>
</organism>
<name>W9J950_FUSOX</name>
<dbReference type="VEuPathDB" id="FungiDB:FOZG_17776"/>
<sequence>MQRLLESYRAILSPYSSRLWLGNRHKAKKVVLFLHGGGYISPILPGHLEWCWQAYIAAGMETNVEVAVAVLQYTLCPEARYPVQLRQAVDGISHLLASGFHPEDIVVGGDSAGGNLTAQLLCHLAQPHPVVRKVELSQPLAGSFLVSPWLSRLTGHASYSENGWIEMLSGPIMDRCAEALLGSEEAQQSYADLAFPFDTKSSRLSGLNNVVSQLYVTAGDQEVFRDQIIAFVHRVRKLNPTLKVQFDFQQKCAHDFILYEGQDERSGECMEAMKLWMTDLLATSKQH</sequence>
<reference evidence="2" key="2">
    <citation type="submission" date="2012-06" db="EMBL/GenBank/DDBJ databases">
        <title>Annotation of the Genome Sequence of Fusarium oxysporum Fo47.</title>
        <authorList>
            <consortium name="The Broad Institute Genomics Platform"/>
            <person name="Ma L.-J."/>
            <person name="Corby-Kistler H."/>
            <person name="Broz K."/>
            <person name="Gale L.R."/>
            <person name="Jonkers W."/>
            <person name="O'Donnell K."/>
            <person name="Ploetz R."/>
            <person name="Steinberg C."/>
            <person name="Schwartz D.C."/>
            <person name="VanEtten H."/>
            <person name="Zhou S."/>
            <person name="Young S.K."/>
            <person name="Zeng Q."/>
            <person name="Gargeya S."/>
            <person name="Fitzgerald M."/>
            <person name="Abouelleil A."/>
            <person name="Alvarado L."/>
            <person name="Chapman S.B."/>
            <person name="Gainer-Dewar J."/>
            <person name="Goldberg J."/>
            <person name="Griggs A."/>
            <person name="Gujja S."/>
            <person name="Hansen M."/>
            <person name="Howarth C."/>
            <person name="Imamovic A."/>
            <person name="Ireland A."/>
            <person name="Larimer J."/>
            <person name="McCowan C."/>
            <person name="Murphy C."/>
            <person name="Pearson M."/>
            <person name="Poon T.W."/>
            <person name="Priest M."/>
            <person name="Roberts A."/>
            <person name="Saif S."/>
            <person name="Shea T."/>
            <person name="Sykes S."/>
            <person name="Wortman J."/>
            <person name="Nusbaum C."/>
            <person name="Birren B."/>
        </authorList>
    </citation>
    <scope>NUCLEOTIDE SEQUENCE</scope>
    <source>
        <strain evidence="2">Fo47</strain>
    </source>
</reference>
<dbReference type="Gene3D" id="3.40.50.1820">
    <property type="entry name" value="alpha/beta hydrolase"/>
    <property type="match status" value="1"/>
</dbReference>
<gene>
    <name evidence="2" type="ORF">FOZG_17776</name>
</gene>
<dbReference type="EMBL" id="JH717922">
    <property type="protein sequence ID" value="EWZ28567.1"/>
    <property type="molecule type" value="Genomic_DNA"/>
</dbReference>
<keyword evidence="1" id="KW-0378">Hydrolase</keyword>
<protein>
    <submittedName>
        <fullName evidence="2">Uncharacterized protein</fullName>
    </submittedName>
</protein>
<dbReference type="InterPro" id="IPR029058">
    <property type="entry name" value="AB_hydrolase_fold"/>
</dbReference>
<proteinExistence type="predicted"/>
<evidence type="ECO:0000256" key="1">
    <source>
        <dbReference type="ARBA" id="ARBA00022801"/>
    </source>
</evidence>
<accession>W9J950</accession>
<dbReference type="Proteomes" id="UP000030766">
    <property type="component" value="Unassembled WGS sequence"/>
</dbReference>
<dbReference type="HOGENOM" id="CLU_042179_2_0_1"/>
<reference evidence="2" key="1">
    <citation type="submission" date="2011-06" db="EMBL/GenBank/DDBJ databases">
        <title>The Genome Sequence of Fusarium oxysporum Fo47.</title>
        <authorList>
            <consortium name="The Broad Institute Genome Sequencing Platform"/>
            <person name="Ma L.-J."/>
            <person name="Gale L.R."/>
            <person name="Schwartz D.C."/>
            <person name="Zhou S."/>
            <person name="Corby-Kistler H."/>
            <person name="Young S.K."/>
            <person name="Zeng Q."/>
            <person name="Gargeya S."/>
            <person name="Fitzgerald M."/>
            <person name="Haas B."/>
            <person name="Abouelleil A."/>
            <person name="Alvarado L."/>
            <person name="Arachchi H.M."/>
            <person name="Berlin A."/>
            <person name="Brown A."/>
            <person name="Chapman S.B."/>
            <person name="Chen Z."/>
            <person name="Dunbar C."/>
            <person name="Freedman E."/>
            <person name="Gearin G."/>
            <person name="Gellesch M."/>
            <person name="Goldberg J."/>
            <person name="Griggs A."/>
            <person name="Gujja S."/>
            <person name="Heiman D."/>
            <person name="Howarth C."/>
            <person name="Larson L."/>
            <person name="Lui A."/>
            <person name="MacDonald P.J.P."/>
            <person name="Mehta T."/>
            <person name="Montmayeur A."/>
            <person name="Murphy C."/>
            <person name="Neiman D."/>
            <person name="Pearson M."/>
            <person name="Priest M."/>
            <person name="Roberts A."/>
            <person name="Saif S."/>
            <person name="Shea T."/>
            <person name="Shenoy N."/>
            <person name="Sisk P."/>
            <person name="Stolte C."/>
            <person name="Sykes S."/>
            <person name="Wortman J."/>
            <person name="Nusbaum C."/>
            <person name="Birren B."/>
        </authorList>
    </citation>
    <scope>NUCLEOTIDE SEQUENCE [LARGE SCALE GENOMIC DNA]</scope>
    <source>
        <strain evidence="2">Fo47</strain>
    </source>
</reference>
<dbReference type="AlphaFoldDB" id="W9J950"/>
<dbReference type="Pfam" id="PF07859">
    <property type="entry name" value="Abhydrolase_3"/>
    <property type="match status" value="1"/>
</dbReference>